<comment type="caution">
    <text evidence="4">The sequence shown here is derived from an EMBL/GenBank/DDBJ whole genome shotgun (WGS) entry which is preliminary data.</text>
</comment>
<reference evidence="4 5" key="1">
    <citation type="submission" date="2016-05" db="EMBL/GenBank/DDBJ databases">
        <authorList>
            <person name="Lavstsen T."/>
            <person name="Jespersen J.S."/>
        </authorList>
    </citation>
    <scope>NUCLEOTIDE SEQUENCE [LARGE SCALE GENOMIC DNA]</scope>
    <source>
        <strain evidence="4 5">B7-9</strain>
    </source>
</reference>
<dbReference type="PANTHER" id="PTHR43080">
    <property type="entry name" value="CBS DOMAIN-CONTAINING PROTEIN CBSX3, MITOCHONDRIAL"/>
    <property type="match status" value="1"/>
</dbReference>
<dbReference type="InterPro" id="IPR051257">
    <property type="entry name" value="Diverse_CBS-Domain"/>
</dbReference>
<proteinExistence type="predicted"/>
<dbReference type="AlphaFoldDB" id="A0A2H3L4W5"/>
<evidence type="ECO:0000313" key="5">
    <source>
        <dbReference type="Proteomes" id="UP000220922"/>
    </source>
</evidence>
<gene>
    <name evidence="4" type="ORF">A9Q02_05110</name>
</gene>
<keyword evidence="5" id="KW-1185">Reference proteome</keyword>
<dbReference type="RefSeq" id="WP_097654710.1">
    <property type="nucleotide sequence ID" value="NZ_LYXE01000157.1"/>
</dbReference>
<accession>A0A2H3L4W5</accession>
<feature type="domain" description="CBS" evidence="3">
    <location>
        <begin position="81"/>
        <end position="139"/>
    </location>
</feature>
<evidence type="ECO:0000256" key="2">
    <source>
        <dbReference type="PROSITE-ProRule" id="PRU00703"/>
    </source>
</evidence>
<feature type="domain" description="CBS" evidence="3">
    <location>
        <begin position="7"/>
        <end position="65"/>
    </location>
</feature>
<dbReference type="InterPro" id="IPR046342">
    <property type="entry name" value="CBS_dom_sf"/>
</dbReference>
<dbReference type="Proteomes" id="UP000220922">
    <property type="component" value="Unassembled WGS sequence"/>
</dbReference>
<dbReference type="PROSITE" id="PS51371">
    <property type="entry name" value="CBS"/>
    <property type="match status" value="2"/>
</dbReference>
<name>A0A2H3L4W5_9CHLR</name>
<evidence type="ECO:0000259" key="3">
    <source>
        <dbReference type="PROSITE" id="PS51371"/>
    </source>
</evidence>
<dbReference type="Pfam" id="PF00571">
    <property type="entry name" value="CBS"/>
    <property type="match status" value="2"/>
</dbReference>
<sequence>MLVKDYMLQHPIMIEPHKRLADARALLVENEIYYLPVVGDGKRFLGMITPPRLAIPPERMASLDVWEISNYLANLTVEKVMLKARDLPTIGPHATLEEASQLMIKTKVGGLAVLEGPVVLGLITDNHLLVELSNLLGAFEPGWRVTVRIKGKRGDLLRLIRAVTDRDWTIMALGNVRTPKKPDDWDVVLKVVGCTREELVDAIAQLDGQVLRDIRETASYAYVKS</sequence>
<keyword evidence="1 2" id="KW-0129">CBS domain</keyword>
<evidence type="ECO:0000313" key="4">
    <source>
        <dbReference type="EMBL" id="PDV97280.1"/>
    </source>
</evidence>
<dbReference type="PANTHER" id="PTHR43080:SF2">
    <property type="entry name" value="CBS DOMAIN-CONTAINING PROTEIN"/>
    <property type="match status" value="1"/>
</dbReference>
<dbReference type="SMART" id="SM00116">
    <property type="entry name" value="CBS"/>
    <property type="match status" value="2"/>
</dbReference>
<dbReference type="InterPro" id="IPR000644">
    <property type="entry name" value="CBS_dom"/>
</dbReference>
<organism evidence="4 5">
    <name type="scientific">Candidatus Chloroploca asiatica</name>
    <dbReference type="NCBI Taxonomy" id="1506545"/>
    <lineage>
        <taxon>Bacteria</taxon>
        <taxon>Bacillati</taxon>
        <taxon>Chloroflexota</taxon>
        <taxon>Chloroflexia</taxon>
        <taxon>Chloroflexales</taxon>
        <taxon>Chloroflexineae</taxon>
        <taxon>Oscillochloridaceae</taxon>
        <taxon>Candidatus Chloroploca</taxon>
    </lineage>
</organism>
<dbReference type="OrthoDB" id="9811720at2"/>
<protein>
    <recommendedName>
        <fullName evidence="3">CBS domain-containing protein</fullName>
    </recommendedName>
</protein>
<dbReference type="EMBL" id="LYXE01000157">
    <property type="protein sequence ID" value="PDV97280.1"/>
    <property type="molecule type" value="Genomic_DNA"/>
</dbReference>
<dbReference type="Gene3D" id="3.10.580.10">
    <property type="entry name" value="CBS-domain"/>
    <property type="match status" value="1"/>
</dbReference>
<dbReference type="SUPFAM" id="SSF54631">
    <property type="entry name" value="CBS-domain pair"/>
    <property type="match status" value="1"/>
</dbReference>
<evidence type="ECO:0000256" key="1">
    <source>
        <dbReference type="ARBA" id="ARBA00023122"/>
    </source>
</evidence>